<feature type="region of interest" description="Disordered" evidence="1">
    <location>
        <begin position="68"/>
        <end position="88"/>
    </location>
</feature>
<proteinExistence type="predicted"/>
<evidence type="ECO:0000313" key="2">
    <source>
        <dbReference type="EnsemblPlants" id="OBART04G04580.1"/>
    </source>
</evidence>
<dbReference type="HOGENOM" id="CLU_2472604_0_0_1"/>
<sequence length="88" mass="9673">MATEDGRRRASKGGEVLSMVAMAFRRRETTTEGWTGFTVFGRGSVALCTAWETVGWRRKMEYCSTGEAKQTFGQAERKGGNGLNSAQD</sequence>
<dbReference type="Proteomes" id="UP000026960">
    <property type="component" value="Chromosome 4"/>
</dbReference>
<dbReference type="PaxDb" id="65489-OBART04G04580.1"/>
<keyword evidence="3" id="KW-1185">Reference proteome</keyword>
<evidence type="ECO:0008006" key="4">
    <source>
        <dbReference type="Google" id="ProtNLM"/>
    </source>
</evidence>
<organism evidence="2">
    <name type="scientific">Oryza barthii</name>
    <dbReference type="NCBI Taxonomy" id="65489"/>
    <lineage>
        <taxon>Eukaryota</taxon>
        <taxon>Viridiplantae</taxon>
        <taxon>Streptophyta</taxon>
        <taxon>Embryophyta</taxon>
        <taxon>Tracheophyta</taxon>
        <taxon>Spermatophyta</taxon>
        <taxon>Magnoliopsida</taxon>
        <taxon>Liliopsida</taxon>
        <taxon>Poales</taxon>
        <taxon>Poaceae</taxon>
        <taxon>BOP clade</taxon>
        <taxon>Oryzoideae</taxon>
        <taxon>Oryzeae</taxon>
        <taxon>Oryzinae</taxon>
        <taxon>Oryza</taxon>
    </lineage>
</organism>
<dbReference type="EnsemblPlants" id="OBART04G04580.1">
    <property type="protein sequence ID" value="OBART04G04580.1"/>
    <property type="gene ID" value="OBART04G04580"/>
</dbReference>
<dbReference type="Gramene" id="OBART04G04580.1">
    <property type="protein sequence ID" value="OBART04G04580.1"/>
    <property type="gene ID" value="OBART04G04580"/>
</dbReference>
<evidence type="ECO:0000313" key="3">
    <source>
        <dbReference type="Proteomes" id="UP000026960"/>
    </source>
</evidence>
<dbReference type="AlphaFoldDB" id="A0A0D3FT60"/>
<name>A0A0D3FT60_9ORYZ</name>
<accession>A0A0D3FT60</accession>
<protein>
    <recommendedName>
        <fullName evidence="4">DUF834 domain-containing protein</fullName>
    </recommendedName>
</protein>
<reference evidence="2" key="2">
    <citation type="submission" date="2015-03" db="UniProtKB">
        <authorList>
            <consortium name="EnsemblPlants"/>
        </authorList>
    </citation>
    <scope>IDENTIFICATION</scope>
</reference>
<evidence type="ECO:0000256" key="1">
    <source>
        <dbReference type="SAM" id="MobiDB-lite"/>
    </source>
</evidence>
<reference evidence="2" key="1">
    <citation type="journal article" date="2009" name="Rice">
        <title>De Novo Next Generation Sequencing of Plant Genomes.</title>
        <authorList>
            <person name="Rounsley S."/>
            <person name="Marri P.R."/>
            <person name="Yu Y."/>
            <person name="He R."/>
            <person name="Sisneros N."/>
            <person name="Goicoechea J.L."/>
            <person name="Lee S.J."/>
            <person name="Angelova A."/>
            <person name="Kudrna D."/>
            <person name="Luo M."/>
            <person name="Affourtit J."/>
            <person name="Desany B."/>
            <person name="Knight J."/>
            <person name="Niazi F."/>
            <person name="Egholm M."/>
            <person name="Wing R.A."/>
        </authorList>
    </citation>
    <scope>NUCLEOTIDE SEQUENCE [LARGE SCALE GENOMIC DNA]</scope>
    <source>
        <strain evidence="2">cv. IRGC 105608</strain>
    </source>
</reference>